<proteinExistence type="predicted"/>
<dbReference type="EMBL" id="QYJN01000003">
    <property type="protein sequence ID" value="RIP34987.1"/>
    <property type="molecule type" value="Genomic_DNA"/>
</dbReference>
<dbReference type="Pfam" id="PF19866">
    <property type="entry name" value="DUF6339"/>
    <property type="match status" value="1"/>
</dbReference>
<protein>
    <submittedName>
        <fullName evidence="1">Uncharacterized protein</fullName>
    </submittedName>
</protein>
<name>A0A3A0W4Z1_STAGA</name>
<sequence length="228" mass="27565">MINWENINYDINNAKRDFDKLQVLSTEIAPIETPNEFEDLRQKLLEARDDIFLEYQLDGVEKLDYKFDLLFGIRLFEILNESIKFYNRDAMNDDLWRYVSIKIIPDIVHSRWGFNEDHFFKTSRRIWLKTIWWYINLSWMGNTEDTFKLLENNTTDTILQLVERPGIGYNVEMYRELMKQYYEYNDSSRQLFRRVLKLNTARLLTTSPELMEGGIPQYVHDLFEAVNK</sequence>
<comment type="caution">
    <text evidence="1">The sequence shown here is derived from an EMBL/GenBank/DDBJ whole genome shotgun (WGS) entry which is preliminary data.</text>
</comment>
<organism evidence="1 2">
    <name type="scientific">Staphylococcus gallinarum</name>
    <dbReference type="NCBI Taxonomy" id="1293"/>
    <lineage>
        <taxon>Bacteria</taxon>
        <taxon>Bacillati</taxon>
        <taxon>Bacillota</taxon>
        <taxon>Bacilli</taxon>
        <taxon>Bacillales</taxon>
        <taxon>Staphylococcaceae</taxon>
        <taxon>Staphylococcus</taxon>
    </lineage>
</organism>
<dbReference type="OrthoDB" id="2830174at2"/>
<dbReference type="Proteomes" id="UP000265541">
    <property type="component" value="Unassembled WGS sequence"/>
</dbReference>
<accession>A0A3A0W4Z1</accession>
<evidence type="ECO:0000313" key="1">
    <source>
        <dbReference type="EMBL" id="RIP34987.1"/>
    </source>
</evidence>
<evidence type="ECO:0000313" key="2">
    <source>
        <dbReference type="Proteomes" id="UP000265541"/>
    </source>
</evidence>
<reference evidence="1 2" key="1">
    <citation type="journal article" date="2016" name="Front. Microbiol.">
        <title>Comprehensive Phylogenetic Analysis of Bovine Non-aureus Staphylococci Species Based on Whole-Genome Sequencing.</title>
        <authorList>
            <person name="Naushad S."/>
            <person name="Barkema H.W."/>
            <person name="Luby C."/>
            <person name="Condas L.A."/>
            <person name="Nobrega D.B."/>
            <person name="Carson D.A."/>
            <person name="De Buck J."/>
        </authorList>
    </citation>
    <scope>NUCLEOTIDE SEQUENCE [LARGE SCALE GENOMIC DNA]</scope>
    <source>
        <strain evidence="1 2">SNUC 4781</strain>
    </source>
</reference>
<gene>
    <name evidence="1" type="ORF">BUZ14_07390</name>
</gene>
<dbReference type="RefSeq" id="WP_119485212.1">
    <property type="nucleotide sequence ID" value="NZ_QYJN01000003.1"/>
</dbReference>
<dbReference type="AlphaFoldDB" id="A0A3A0W4Z1"/>
<dbReference type="InterPro" id="IPR045920">
    <property type="entry name" value="DUF6339"/>
</dbReference>